<keyword evidence="3" id="KW-1185">Reference proteome</keyword>
<feature type="compositionally biased region" description="Basic and acidic residues" evidence="1">
    <location>
        <begin position="46"/>
        <end position="74"/>
    </location>
</feature>
<name>A0A5J5DH59_9PERO</name>
<evidence type="ECO:0000256" key="1">
    <source>
        <dbReference type="SAM" id="MobiDB-lite"/>
    </source>
</evidence>
<sequence>MSGIFLRHCFSTADSMTPGQTLRCLGPRVDGGPNDKASLTISRQEQGGERGKLNCQREKRREEEWRREEGGMGG</sequence>
<reference evidence="2 3" key="1">
    <citation type="submission" date="2019-08" db="EMBL/GenBank/DDBJ databases">
        <title>A chromosome-level genome assembly, high-density linkage maps, and genome scans reveal the genomic architecture of hybrid incompatibilities underlying speciation via character displacement in darters (Percidae: Etheostominae).</title>
        <authorList>
            <person name="Moran R.L."/>
            <person name="Catchen J.M."/>
            <person name="Fuller R.C."/>
        </authorList>
    </citation>
    <scope>NUCLEOTIDE SEQUENCE [LARGE SCALE GENOMIC DNA]</scope>
    <source>
        <strain evidence="2">EspeVRDwgs_2016</strain>
        <tissue evidence="2">Muscle</tissue>
    </source>
</reference>
<feature type="non-terminal residue" evidence="2">
    <location>
        <position position="74"/>
    </location>
</feature>
<evidence type="ECO:0000313" key="3">
    <source>
        <dbReference type="Proteomes" id="UP000327493"/>
    </source>
</evidence>
<feature type="region of interest" description="Disordered" evidence="1">
    <location>
        <begin position="28"/>
        <end position="74"/>
    </location>
</feature>
<dbReference type="EMBL" id="VOFY01000005">
    <property type="protein sequence ID" value="KAA8592706.1"/>
    <property type="molecule type" value="Genomic_DNA"/>
</dbReference>
<gene>
    <name evidence="2" type="ORF">FQN60_018161</name>
</gene>
<dbReference type="AlphaFoldDB" id="A0A5J5DH59"/>
<evidence type="ECO:0000313" key="2">
    <source>
        <dbReference type="EMBL" id="KAA8592706.1"/>
    </source>
</evidence>
<organism evidence="2 3">
    <name type="scientific">Etheostoma spectabile</name>
    <name type="common">orangethroat darter</name>
    <dbReference type="NCBI Taxonomy" id="54343"/>
    <lineage>
        <taxon>Eukaryota</taxon>
        <taxon>Metazoa</taxon>
        <taxon>Chordata</taxon>
        <taxon>Craniata</taxon>
        <taxon>Vertebrata</taxon>
        <taxon>Euteleostomi</taxon>
        <taxon>Actinopterygii</taxon>
        <taxon>Neopterygii</taxon>
        <taxon>Teleostei</taxon>
        <taxon>Neoteleostei</taxon>
        <taxon>Acanthomorphata</taxon>
        <taxon>Eupercaria</taxon>
        <taxon>Perciformes</taxon>
        <taxon>Percoidei</taxon>
        <taxon>Percidae</taxon>
        <taxon>Etheostomatinae</taxon>
        <taxon>Etheostoma</taxon>
    </lineage>
</organism>
<proteinExistence type="predicted"/>
<dbReference type="Proteomes" id="UP000327493">
    <property type="component" value="Chromosome 5"/>
</dbReference>
<comment type="caution">
    <text evidence="2">The sequence shown here is derived from an EMBL/GenBank/DDBJ whole genome shotgun (WGS) entry which is preliminary data.</text>
</comment>
<protein>
    <submittedName>
        <fullName evidence="2">Uncharacterized protein</fullName>
    </submittedName>
</protein>
<accession>A0A5J5DH59</accession>